<keyword evidence="8" id="KW-0862">Zinc</keyword>
<evidence type="ECO:0000256" key="6">
    <source>
        <dbReference type="ARBA" id="ARBA00022759"/>
    </source>
</evidence>
<keyword evidence="5" id="KW-0479">Metal-binding</keyword>
<reference evidence="9" key="1">
    <citation type="submission" date="2018-06" db="EMBL/GenBank/DDBJ databases">
        <authorList>
            <person name="Zhirakovskaya E."/>
        </authorList>
    </citation>
    <scope>NUCLEOTIDE SEQUENCE</scope>
</reference>
<dbReference type="CDD" id="cd07717">
    <property type="entry name" value="RNaseZ_ZiPD-like_MBL-fold"/>
    <property type="match status" value="1"/>
</dbReference>
<evidence type="ECO:0000256" key="8">
    <source>
        <dbReference type="ARBA" id="ARBA00022833"/>
    </source>
</evidence>
<keyword evidence="3" id="KW-0819">tRNA processing</keyword>
<dbReference type="GO" id="GO:0046872">
    <property type="term" value="F:metal ion binding"/>
    <property type="evidence" value="ECO:0007669"/>
    <property type="project" value="UniProtKB-KW"/>
</dbReference>
<dbReference type="AlphaFoldDB" id="A0A3B0TTF7"/>
<gene>
    <name evidence="9" type="ORF">MNBD_BACTEROID01-46</name>
</gene>
<dbReference type="NCBIfam" id="TIGR02651">
    <property type="entry name" value="RNase_Z"/>
    <property type="match status" value="1"/>
</dbReference>
<dbReference type="PANTHER" id="PTHR46018:SF2">
    <property type="entry name" value="ZINC PHOSPHODIESTERASE ELAC PROTEIN 1"/>
    <property type="match status" value="1"/>
</dbReference>
<accession>A0A3B0TTF7</accession>
<evidence type="ECO:0000256" key="4">
    <source>
        <dbReference type="ARBA" id="ARBA00022722"/>
    </source>
</evidence>
<dbReference type="Pfam" id="PF23023">
    <property type="entry name" value="Anti-Pycsar_Apyc1"/>
    <property type="match status" value="1"/>
</dbReference>
<dbReference type="Gene3D" id="3.60.15.10">
    <property type="entry name" value="Ribonuclease Z/Hydroxyacylglutathione hydrolase-like"/>
    <property type="match status" value="1"/>
</dbReference>
<dbReference type="EMBL" id="UOEP01000158">
    <property type="protein sequence ID" value="VAW21885.1"/>
    <property type="molecule type" value="Genomic_DNA"/>
</dbReference>
<dbReference type="SUPFAM" id="SSF56281">
    <property type="entry name" value="Metallo-hydrolase/oxidoreductase"/>
    <property type="match status" value="1"/>
</dbReference>
<organism evidence="9">
    <name type="scientific">hydrothermal vent metagenome</name>
    <dbReference type="NCBI Taxonomy" id="652676"/>
    <lineage>
        <taxon>unclassified sequences</taxon>
        <taxon>metagenomes</taxon>
        <taxon>ecological metagenomes</taxon>
    </lineage>
</organism>
<evidence type="ECO:0000256" key="7">
    <source>
        <dbReference type="ARBA" id="ARBA00022801"/>
    </source>
</evidence>
<dbReference type="PANTHER" id="PTHR46018">
    <property type="entry name" value="ZINC PHOSPHODIESTERASE ELAC PROTEIN 1"/>
    <property type="match status" value="1"/>
</dbReference>
<evidence type="ECO:0000256" key="5">
    <source>
        <dbReference type="ARBA" id="ARBA00022723"/>
    </source>
</evidence>
<dbReference type="InterPro" id="IPR013471">
    <property type="entry name" value="RNase_Z/BN"/>
</dbReference>
<keyword evidence="6" id="KW-0255">Endonuclease</keyword>
<dbReference type="HAMAP" id="MF_01818">
    <property type="entry name" value="RNase_Z_BN"/>
    <property type="match status" value="1"/>
</dbReference>
<keyword evidence="7 9" id="KW-0378">Hydrolase</keyword>
<evidence type="ECO:0000256" key="2">
    <source>
        <dbReference type="ARBA" id="ARBA00011738"/>
    </source>
</evidence>
<dbReference type="EC" id="3.1.26.11" evidence="9"/>
<name>A0A3B0TTF7_9ZZZZ</name>
<comment type="cofactor">
    <cofactor evidence="1">
        <name>Zn(2+)</name>
        <dbReference type="ChEBI" id="CHEBI:29105"/>
    </cofactor>
</comment>
<proteinExistence type="inferred from homology"/>
<evidence type="ECO:0000256" key="3">
    <source>
        <dbReference type="ARBA" id="ARBA00022694"/>
    </source>
</evidence>
<keyword evidence="4" id="KW-0540">Nuclease</keyword>
<protein>
    <submittedName>
        <fullName evidence="9">Ribonuclease Z</fullName>
        <ecNumber evidence="9">3.1.26.11</ecNumber>
    </submittedName>
</protein>
<dbReference type="GO" id="GO:0042781">
    <property type="term" value="F:3'-tRNA processing endoribonuclease activity"/>
    <property type="evidence" value="ECO:0007669"/>
    <property type="project" value="UniProtKB-EC"/>
</dbReference>
<sequence length="311" mass="34952">MPFELTILGSSSALPTSERYPTAQVLNVLERFFLIDCGEGAQIQLRRMKLKMGKIRHIFISHLHGDHYFGLPGLISTLKLLGYTNDIHIYAHSELQGLIKPQLDNMKGGLGFNVIFHPLNLKKPQVVYSCKKVEVSSFPVNHSIPTCGFLFKEQPGLPNIKKELIKRYKIPIKEIQAIKEGAGFIAEDGKLITHGQLTTLPPKPRSYAFCTDTRYHEPIIEIIKDTSLLYHEATFLDEMRELAGQTFHSTARQAATIAMKANVGKLIIGHFSARYKDITPLADEARQVFPETYAAHDGDVFRVARLPTGKE</sequence>
<evidence type="ECO:0000256" key="1">
    <source>
        <dbReference type="ARBA" id="ARBA00001947"/>
    </source>
</evidence>
<dbReference type="InterPro" id="IPR036866">
    <property type="entry name" value="RibonucZ/Hydroxyglut_hydro"/>
</dbReference>
<comment type="subunit">
    <text evidence="2">Homodimer.</text>
</comment>
<dbReference type="NCBIfam" id="NF000801">
    <property type="entry name" value="PRK00055.1-3"/>
    <property type="match status" value="1"/>
</dbReference>
<evidence type="ECO:0000313" key="9">
    <source>
        <dbReference type="EMBL" id="VAW21885.1"/>
    </source>
</evidence>